<comment type="caution">
    <text evidence="2">The sequence shown here is derived from an EMBL/GenBank/DDBJ whole genome shotgun (WGS) entry which is preliminary data.</text>
</comment>
<dbReference type="EMBL" id="LAZR01000391">
    <property type="protein sequence ID" value="KKN71073.1"/>
    <property type="molecule type" value="Genomic_DNA"/>
</dbReference>
<keyword evidence="1" id="KW-0472">Membrane</keyword>
<feature type="transmembrane region" description="Helical" evidence="1">
    <location>
        <begin position="91"/>
        <end position="112"/>
    </location>
</feature>
<proteinExistence type="predicted"/>
<organism evidence="2">
    <name type="scientific">marine sediment metagenome</name>
    <dbReference type="NCBI Taxonomy" id="412755"/>
    <lineage>
        <taxon>unclassified sequences</taxon>
        <taxon>metagenomes</taxon>
        <taxon>ecological metagenomes</taxon>
    </lineage>
</organism>
<accession>A0A0F9VZ78</accession>
<name>A0A0F9VZ78_9ZZZZ</name>
<dbReference type="AlphaFoldDB" id="A0A0F9VZ78"/>
<keyword evidence="1" id="KW-0812">Transmembrane</keyword>
<reference evidence="2" key="1">
    <citation type="journal article" date="2015" name="Nature">
        <title>Complex archaea that bridge the gap between prokaryotes and eukaryotes.</title>
        <authorList>
            <person name="Spang A."/>
            <person name="Saw J.H."/>
            <person name="Jorgensen S.L."/>
            <person name="Zaremba-Niedzwiedzka K."/>
            <person name="Martijn J."/>
            <person name="Lind A.E."/>
            <person name="van Eijk R."/>
            <person name="Schleper C."/>
            <person name="Guy L."/>
            <person name="Ettema T.J."/>
        </authorList>
    </citation>
    <scope>NUCLEOTIDE SEQUENCE</scope>
</reference>
<gene>
    <name evidence="2" type="ORF">LCGC14_0424900</name>
</gene>
<evidence type="ECO:0000256" key="1">
    <source>
        <dbReference type="SAM" id="Phobius"/>
    </source>
</evidence>
<protein>
    <submittedName>
        <fullName evidence="2">Uncharacterized protein</fullName>
    </submittedName>
</protein>
<evidence type="ECO:0000313" key="2">
    <source>
        <dbReference type="EMBL" id="KKN71073.1"/>
    </source>
</evidence>
<feature type="transmembrane region" description="Helical" evidence="1">
    <location>
        <begin position="12"/>
        <end position="32"/>
    </location>
</feature>
<keyword evidence="1" id="KW-1133">Transmembrane helix</keyword>
<sequence>MIMWILSTIWMLPATIPIWLFYIGPALLLGWLRFDGWAEPGIARLFVNADNDNWHSRAWEKWGGLCLPHAVILAIHNVKNERHELRHHRQWEILGGVLFPIVYGALLAVYGYENHPLEQDAKKAADRGES</sequence>